<dbReference type="GO" id="GO:0005737">
    <property type="term" value="C:cytoplasm"/>
    <property type="evidence" value="ECO:0007669"/>
    <property type="project" value="TreeGrafter"/>
</dbReference>
<dbReference type="GO" id="GO:0030010">
    <property type="term" value="P:establishment of cell polarity"/>
    <property type="evidence" value="ECO:0007669"/>
    <property type="project" value="TreeGrafter"/>
</dbReference>
<dbReference type="OrthoDB" id="1594986at2759"/>
<comment type="caution">
    <text evidence="2">The sequence shown here is derived from an EMBL/GenBank/DDBJ whole genome shotgun (WGS) entry which is preliminary data.</text>
</comment>
<reference evidence="2" key="1">
    <citation type="journal article" date="2020" name="Fungal Divers.">
        <title>Resolving the Mortierellaceae phylogeny through synthesis of multi-gene phylogenetics and phylogenomics.</title>
        <authorList>
            <person name="Vandepol N."/>
            <person name="Liber J."/>
            <person name="Desiro A."/>
            <person name="Na H."/>
            <person name="Kennedy M."/>
            <person name="Barry K."/>
            <person name="Grigoriev I.V."/>
            <person name="Miller A.N."/>
            <person name="O'Donnell K."/>
            <person name="Stajich J.E."/>
            <person name="Bonito G."/>
        </authorList>
    </citation>
    <scope>NUCLEOTIDE SEQUENCE</scope>
    <source>
        <strain evidence="2">REB-010B</strain>
    </source>
</reference>
<feature type="domain" description="Cdc24/Scd1 N-terminal" evidence="1">
    <location>
        <begin position="68"/>
        <end position="149"/>
    </location>
</feature>
<dbReference type="InterPro" id="IPR036872">
    <property type="entry name" value="CH_dom_sf"/>
</dbReference>
<evidence type="ECO:0000313" key="2">
    <source>
        <dbReference type="EMBL" id="KAG0306299.1"/>
    </source>
</evidence>
<dbReference type="PANTHER" id="PTHR47339:SF1">
    <property type="entry name" value="CELL DIVISION CONTROL PROTEIN 24"/>
    <property type="match status" value="1"/>
</dbReference>
<dbReference type="AlphaFoldDB" id="A0A9P6R044"/>
<dbReference type="GO" id="GO:0031106">
    <property type="term" value="P:septin ring organization"/>
    <property type="evidence" value="ECO:0007669"/>
    <property type="project" value="TreeGrafter"/>
</dbReference>
<keyword evidence="3" id="KW-1185">Reference proteome</keyword>
<dbReference type="Pfam" id="PF06395">
    <property type="entry name" value="CDC24"/>
    <property type="match status" value="1"/>
</dbReference>
<dbReference type="Proteomes" id="UP000738325">
    <property type="component" value="Unassembled WGS sequence"/>
</dbReference>
<proteinExistence type="predicted"/>
<accession>A0A9P6R044</accession>
<dbReference type="GO" id="GO:0005634">
    <property type="term" value="C:nucleus"/>
    <property type="evidence" value="ECO:0007669"/>
    <property type="project" value="TreeGrafter"/>
</dbReference>
<protein>
    <recommendedName>
        <fullName evidence="1">Cdc24/Scd1 N-terminal domain-containing protein</fullName>
    </recommendedName>
</protein>
<evidence type="ECO:0000313" key="3">
    <source>
        <dbReference type="Proteomes" id="UP000738325"/>
    </source>
</evidence>
<dbReference type="EMBL" id="JAAAIP010001483">
    <property type="protein sequence ID" value="KAG0306299.1"/>
    <property type="molecule type" value="Genomic_DNA"/>
</dbReference>
<dbReference type="CDD" id="cd00014">
    <property type="entry name" value="CH_SF"/>
    <property type="match status" value="1"/>
</dbReference>
<sequence length="149" mass="16427">MPHSPTLADPHPIPPPLIRANSAVSLYQSCLNLIERLAGVPNFEQYLDPDLLHNIYAGSPCTATSANDPVSQLWVLFRLGAPLACIFNGLRPKQLLKINNTGCSLNNVNACKASVFHFLVACLQELQFKDDDLFTISELYQDDTNGFVK</sequence>
<dbReference type="GO" id="GO:0000935">
    <property type="term" value="C:division septum"/>
    <property type="evidence" value="ECO:0007669"/>
    <property type="project" value="TreeGrafter"/>
</dbReference>
<feature type="non-terminal residue" evidence="2">
    <location>
        <position position="149"/>
    </location>
</feature>
<dbReference type="PANTHER" id="PTHR47339">
    <property type="entry name" value="CELL DIVISION CONTROL PROTEIN 24"/>
    <property type="match status" value="1"/>
</dbReference>
<evidence type="ECO:0000259" key="1">
    <source>
        <dbReference type="Pfam" id="PF06395"/>
    </source>
</evidence>
<dbReference type="InterPro" id="IPR053026">
    <property type="entry name" value="CDC42_GEF"/>
</dbReference>
<organism evidence="2 3">
    <name type="scientific">Dissophora globulifera</name>
    <dbReference type="NCBI Taxonomy" id="979702"/>
    <lineage>
        <taxon>Eukaryota</taxon>
        <taxon>Fungi</taxon>
        <taxon>Fungi incertae sedis</taxon>
        <taxon>Mucoromycota</taxon>
        <taxon>Mortierellomycotina</taxon>
        <taxon>Mortierellomycetes</taxon>
        <taxon>Mortierellales</taxon>
        <taxon>Mortierellaceae</taxon>
        <taxon>Dissophora</taxon>
    </lineage>
</organism>
<dbReference type="GO" id="GO:0043332">
    <property type="term" value="C:mating projection tip"/>
    <property type="evidence" value="ECO:0007669"/>
    <property type="project" value="TreeGrafter"/>
</dbReference>
<gene>
    <name evidence="2" type="ORF">BGZ99_001805</name>
</gene>
<name>A0A9P6R044_9FUNG</name>
<dbReference type="Gene3D" id="1.10.418.10">
    <property type="entry name" value="Calponin-like domain"/>
    <property type="match status" value="1"/>
</dbReference>
<dbReference type="InterPro" id="IPR010481">
    <property type="entry name" value="Cdc24/Scd1_N"/>
</dbReference>